<comment type="caution">
    <text evidence="1">The sequence shown here is derived from an EMBL/GenBank/DDBJ whole genome shotgun (WGS) entry which is preliminary data.</text>
</comment>
<dbReference type="EMBL" id="LAZR01002090">
    <property type="protein sequence ID" value="KKN34691.1"/>
    <property type="molecule type" value="Genomic_DNA"/>
</dbReference>
<organism evidence="1">
    <name type="scientific">marine sediment metagenome</name>
    <dbReference type="NCBI Taxonomy" id="412755"/>
    <lineage>
        <taxon>unclassified sequences</taxon>
        <taxon>metagenomes</taxon>
        <taxon>ecological metagenomes</taxon>
    </lineage>
</organism>
<dbReference type="AlphaFoldDB" id="A0A0F9SCF8"/>
<proteinExistence type="predicted"/>
<name>A0A0F9SCF8_9ZZZZ</name>
<accession>A0A0F9SCF8</accession>
<protein>
    <submittedName>
        <fullName evidence="1">Uncharacterized protein</fullName>
    </submittedName>
</protein>
<sequence>MDNKDSKVIMFDSNEAAQYRTNLSGWVSGNGRYWGEDERAARYDGCTHRLCEDCGGPTEKGWLVCKECRYIRDEARYKSMPKEEWNEKGMLYSDALDKYFSSWDEIEDYCEGEEVGIDKLMLIICEPNYLPLLSDDYGCDELVEDGELPDDAIQAIEDFNKVIKAVGAVSWMPGKKAVIIGKE</sequence>
<evidence type="ECO:0000313" key="1">
    <source>
        <dbReference type="EMBL" id="KKN34691.1"/>
    </source>
</evidence>
<gene>
    <name evidence="1" type="ORF">LCGC14_0791180</name>
</gene>
<reference evidence="1" key="1">
    <citation type="journal article" date="2015" name="Nature">
        <title>Complex archaea that bridge the gap between prokaryotes and eukaryotes.</title>
        <authorList>
            <person name="Spang A."/>
            <person name="Saw J.H."/>
            <person name="Jorgensen S.L."/>
            <person name="Zaremba-Niedzwiedzka K."/>
            <person name="Martijn J."/>
            <person name="Lind A.E."/>
            <person name="van Eijk R."/>
            <person name="Schleper C."/>
            <person name="Guy L."/>
            <person name="Ettema T.J."/>
        </authorList>
    </citation>
    <scope>NUCLEOTIDE SEQUENCE</scope>
</reference>